<name>A0A3P1YX06_TANFO</name>
<evidence type="ECO:0000313" key="2">
    <source>
        <dbReference type="Proteomes" id="UP000279860"/>
    </source>
</evidence>
<sequence length="135" mass="15735">MDRLSLVVVRVLRPSEQVTKSEQYLVKHTDEERADEKAIEYLKPFSREPVIVVRTELLKGSVELLEHEEADCFYKCITEWMELLETGREKKVTRQCFVQASNIHEAMSQLLKVYMHLDAVDVKSIARSKIVDVIK</sequence>
<comment type="caution">
    <text evidence="1">The sequence shown here is derived from an EMBL/GenBank/DDBJ whole genome shotgun (WGS) entry which is preliminary data.</text>
</comment>
<evidence type="ECO:0000313" key="1">
    <source>
        <dbReference type="EMBL" id="RRD75228.1"/>
    </source>
</evidence>
<dbReference type="InterPro" id="IPR027848">
    <property type="entry name" value="DUF4494"/>
</dbReference>
<dbReference type="RefSeq" id="WP_124789976.1">
    <property type="nucleotide sequence ID" value="NZ_RQYN01000021.1"/>
</dbReference>
<reference evidence="1 2" key="1">
    <citation type="submission" date="2018-11" db="EMBL/GenBank/DDBJ databases">
        <title>Genomes From Bacteria Associated with the Canine Oral Cavity: a Test Case for Automated Genome-Based Taxonomic Assignment.</title>
        <authorList>
            <person name="Coil D.A."/>
            <person name="Jospin G."/>
            <person name="Darling A.E."/>
            <person name="Wallis C."/>
            <person name="Davis I.J."/>
            <person name="Harris S."/>
            <person name="Eisen J.A."/>
            <person name="Holcombe L.J."/>
            <person name="O'Flynn C."/>
        </authorList>
    </citation>
    <scope>NUCLEOTIDE SEQUENCE [LARGE SCALE GENOMIC DNA]</scope>
    <source>
        <strain evidence="1 2">OH1426_COT-023</strain>
    </source>
</reference>
<dbReference type="Proteomes" id="UP000279860">
    <property type="component" value="Unassembled WGS sequence"/>
</dbReference>
<dbReference type="EMBL" id="RQYN01000021">
    <property type="protein sequence ID" value="RRD75228.1"/>
    <property type="molecule type" value="Genomic_DNA"/>
</dbReference>
<proteinExistence type="predicted"/>
<accession>A0A3P1YX06</accession>
<dbReference type="AlphaFoldDB" id="A0A3P1YX06"/>
<dbReference type="Pfam" id="PF14902">
    <property type="entry name" value="DUF4494"/>
    <property type="match status" value="1"/>
</dbReference>
<protein>
    <submittedName>
        <fullName evidence="1">DUF4494 domain-containing protein</fullName>
    </submittedName>
</protein>
<gene>
    <name evidence="1" type="ORF">EII41_06865</name>
</gene>
<organism evidence="1 2">
    <name type="scientific">Tannerella forsythia</name>
    <name type="common">Bacteroides forsythus</name>
    <dbReference type="NCBI Taxonomy" id="28112"/>
    <lineage>
        <taxon>Bacteria</taxon>
        <taxon>Pseudomonadati</taxon>
        <taxon>Bacteroidota</taxon>
        <taxon>Bacteroidia</taxon>
        <taxon>Bacteroidales</taxon>
        <taxon>Tannerellaceae</taxon>
        <taxon>Tannerella</taxon>
    </lineage>
</organism>